<keyword evidence="5" id="KW-1185">Reference proteome</keyword>
<keyword evidence="2" id="KW-0378">Hydrolase</keyword>
<gene>
    <name evidence="4" type="primary">yuiI</name>
    <name evidence="4" type="ordered locus">CFU_2779</name>
</gene>
<comment type="similarity">
    <text evidence="1">Belongs to the esterase D family.</text>
</comment>
<accession>G0A9I2</accession>
<sequence length="377" mass="42734">MRQQLLPSRRGSSDGRVGIRTGSAGSGRFQEMILRTISPSARLSPFVFFTRSRVDETGVAAHIIAWQKHRSIANERESINMPQKLRKLLPALLFTLVFSVPPAPANAAPRPYELEGTEVQSISSKILHRDYELFVSLPASYATSQKRYPVLFITDANYGFPLVRSIGNRLVVHGNKIQEFILVGLSYSKGDDPVFSRNRDYTPTDTTSGKGKELSGQAEQYRQFIEREVFPFVAANYRADMSRKIYAGHSYGSLLGLHVLLTEPQMFDQYILGSPSLWYDKKVMFSQERLYAAAHKDMPAKVLMLIGSFETVKPGDHNPRYNKESDMVQDMKDFEKQMNSHRYPGLKVRSEVIQDEDHLTVFPPLITRGLLWALPAK</sequence>
<evidence type="ECO:0000256" key="3">
    <source>
        <dbReference type="SAM" id="MobiDB-lite"/>
    </source>
</evidence>
<dbReference type="Pfam" id="PF00756">
    <property type="entry name" value="Esterase"/>
    <property type="match status" value="1"/>
</dbReference>
<dbReference type="KEGG" id="cfu:CFU_2779"/>
<reference evidence="4 5" key="5">
    <citation type="journal article" date="2011" name="ISME J.">
        <title>Dual transcriptional profiling of a bacterial/fungal confrontation: Collimonas fungivorans versus Aspergillus niger.</title>
        <authorList>
            <person name="Mela F."/>
            <person name="Fritsche K."/>
            <person name="de Boer W."/>
            <person name="van Veen J.A."/>
            <person name="de Graaff L.H."/>
            <person name="van den Berg M."/>
            <person name="Leveau J.H."/>
        </authorList>
    </citation>
    <scope>NUCLEOTIDE SEQUENCE [LARGE SCALE GENOMIC DNA]</scope>
    <source>
        <strain evidence="4 5">Ter331</strain>
    </source>
</reference>
<dbReference type="Proteomes" id="UP000008392">
    <property type="component" value="Chromosome"/>
</dbReference>
<dbReference type="PANTHER" id="PTHR40841">
    <property type="entry name" value="SIDEROPHORE TRIACETYLFUSARININE C ESTERASE"/>
    <property type="match status" value="1"/>
</dbReference>
<reference evidence="5" key="6">
    <citation type="submission" date="2011-05" db="EMBL/GenBank/DDBJ databases">
        <title>Complete sequence of Collimonas fungivorans Ter331.</title>
        <authorList>
            <person name="Leveau J.H."/>
        </authorList>
    </citation>
    <scope>NUCLEOTIDE SEQUENCE [LARGE SCALE GENOMIC DNA]</scope>
    <source>
        <strain evidence="5">Ter331</strain>
    </source>
</reference>
<feature type="region of interest" description="Disordered" evidence="3">
    <location>
        <begin position="1"/>
        <end position="23"/>
    </location>
</feature>
<reference evidence="4 5" key="2">
    <citation type="journal article" date="2006" name="J. Microbiol. Methods">
        <title>Genomic flank-sequencing of plasposon insertion sites for rapid identification of functional genes.</title>
        <authorList>
            <person name="Leveau J.H."/>
            <person name="Gerards S."/>
            <person name="Fritsche K."/>
            <person name="Zondag G."/>
            <person name="van Veen J.A."/>
        </authorList>
    </citation>
    <scope>NUCLEOTIDE SEQUENCE [LARGE SCALE GENOMIC DNA]</scope>
    <source>
        <strain evidence="4 5">Ter331</strain>
    </source>
</reference>
<dbReference type="STRING" id="1005048.CFU_2779"/>
<dbReference type="InterPro" id="IPR029058">
    <property type="entry name" value="AB_hydrolase_fold"/>
</dbReference>
<dbReference type="EMBL" id="CP002745">
    <property type="protein sequence ID" value="AEK62605.1"/>
    <property type="molecule type" value="Genomic_DNA"/>
</dbReference>
<dbReference type="InterPro" id="IPR052558">
    <property type="entry name" value="Siderophore_Hydrolase_D"/>
</dbReference>
<dbReference type="AlphaFoldDB" id="G0A9I2"/>
<dbReference type="Gene3D" id="3.40.50.1820">
    <property type="entry name" value="alpha/beta hydrolase"/>
    <property type="match status" value="1"/>
</dbReference>
<protein>
    <submittedName>
        <fullName evidence="4">IroE protein</fullName>
    </submittedName>
</protein>
<name>G0A9I2_COLFT</name>
<proteinExistence type="inferred from homology"/>
<reference evidence="4 5" key="3">
    <citation type="journal article" date="2008" name="FEMS Microbiol. Ecol.">
        <title>Identification and characterization of genes underlying chitinolysis in Collimonas fungivorans Ter331.</title>
        <authorList>
            <person name="Fritsche K."/>
            <person name="de Boer W."/>
            <person name="Gerards S."/>
            <person name="van den Berg M."/>
            <person name="van Veen J.A."/>
            <person name="Leveau J.H."/>
        </authorList>
    </citation>
    <scope>NUCLEOTIDE SEQUENCE [LARGE SCALE GENOMIC DNA]</scope>
    <source>
        <strain evidence="4 5">Ter331</strain>
    </source>
</reference>
<evidence type="ECO:0000256" key="2">
    <source>
        <dbReference type="ARBA" id="ARBA00022801"/>
    </source>
</evidence>
<evidence type="ECO:0000256" key="1">
    <source>
        <dbReference type="ARBA" id="ARBA00005622"/>
    </source>
</evidence>
<organism evidence="4 5">
    <name type="scientific">Collimonas fungivorans (strain Ter331)</name>
    <dbReference type="NCBI Taxonomy" id="1005048"/>
    <lineage>
        <taxon>Bacteria</taxon>
        <taxon>Pseudomonadati</taxon>
        <taxon>Pseudomonadota</taxon>
        <taxon>Betaproteobacteria</taxon>
        <taxon>Burkholderiales</taxon>
        <taxon>Oxalobacteraceae</taxon>
        <taxon>Collimonas</taxon>
    </lineage>
</organism>
<dbReference type="SUPFAM" id="SSF53474">
    <property type="entry name" value="alpha/beta-Hydrolases"/>
    <property type="match status" value="1"/>
</dbReference>
<dbReference type="InterPro" id="IPR000801">
    <property type="entry name" value="Esterase-like"/>
</dbReference>
<dbReference type="eggNOG" id="COG2819">
    <property type="taxonomic scope" value="Bacteria"/>
</dbReference>
<reference evidence="4 5" key="1">
    <citation type="journal article" date="2004" name="Environ. Microbiol.">
        <title>Phylogeny-function analysis of (meta)genomic libraries: screening for expression of ribosomal RNA genes by large-insert library fluorescent in situ hybridization (LIL-FISH).</title>
        <authorList>
            <person name="Leveau J.H."/>
            <person name="Gerards S."/>
            <person name="de Boer W."/>
            <person name="van Veen J.A."/>
        </authorList>
    </citation>
    <scope>NUCLEOTIDE SEQUENCE [LARGE SCALE GENOMIC DNA]</scope>
    <source>
        <strain evidence="4 5">Ter331</strain>
    </source>
</reference>
<evidence type="ECO:0000313" key="4">
    <source>
        <dbReference type="EMBL" id="AEK62605.1"/>
    </source>
</evidence>
<reference evidence="4 5" key="4">
    <citation type="journal article" date="2010" name="Environ. Microbiol.">
        <title>The bacterial genus Collimonas: mycophagy, weathering and other adaptive solutions to life in oligotrophic soil environments.</title>
        <authorList>
            <person name="Leveau J.H."/>
            <person name="Uroz S."/>
            <person name="de Boer W."/>
        </authorList>
    </citation>
    <scope>NUCLEOTIDE SEQUENCE [LARGE SCALE GENOMIC DNA]</scope>
    <source>
        <strain evidence="4 5">Ter331</strain>
    </source>
</reference>
<dbReference type="HOGENOM" id="CLU_039834_0_2_4"/>
<evidence type="ECO:0000313" key="5">
    <source>
        <dbReference type="Proteomes" id="UP000008392"/>
    </source>
</evidence>
<dbReference type="PANTHER" id="PTHR40841:SF2">
    <property type="entry name" value="SIDEROPHORE-DEGRADING ESTERASE (EUROFUNG)"/>
    <property type="match status" value="1"/>
</dbReference>
<dbReference type="GO" id="GO:0016788">
    <property type="term" value="F:hydrolase activity, acting on ester bonds"/>
    <property type="evidence" value="ECO:0007669"/>
    <property type="project" value="TreeGrafter"/>
</dbReference>